<organism evidence="1 2">
    <name type="scientific">Nepenthes gracilis</name>
    <name type="common">Slender pitcher plant</name>
    <dbReference type="NCBI Taxonomy" id="150966"/>
    <lineage>
        <taxon>Eukaryota</taxon>
        <taxon>Viridiplantae</taxon>
        <taxon>Streptophyta</taxon>
        <taxon>Embryophyta</taxon>
        <taxon>Tracheophyta</taxon>
        <taxon>Spermatophyta</taxon>
        <taxon>Magnoliopsida</taxon>
        <taxon>eudicotyledons</taxon>
        <taxon>Gunneridae</taxon>
        <taxon>Pentapetalae</taxon>
        <taxon>Caryophyllales</taxon>
        <taxon>Nepenthaceae</taxon>
        <taxon>Nepenthes</taxon>
    </lineage>
</organism>
<reference evidence="1" key="1">
    <citation type="submission" date="2023-05" db="EMBL/GenBank/DDBJ databases">
        <title>Nepenthes gracilis genome sequencing.</title>
        <authorList>
            <person name="Fukushima K."/>
        </authorList>
    </citation>
    <scope>NUCLEOTIDE SEQUENCE</scope>
    <source>
        <strain evidence="1">SING2019-196</strain>
    </source>
</reference>
<gene>
    <name evidence="1" type="ORF">Nepgr_030079</name>
</gene>
<sequence length="97" mass="11186">MVLPLCFLNLVQGNWVRLVAEIDWPLLFEFCGVGAAYWRVVEVTSLLQLTKALGHREDGKAQHATLQLIEKRLRSRRELVDWTCQAWNPSLHAWSVS</sequence>
<dbReference type="AlphaFoldDB" id="A0AAD3TG37"/>
<keyword evidence="2" id="KW-1185">Reference proteome</keyword>
<proteinExistence type="predicted"/>
<protein>
    <submittedName>
        <fullName evidence="1">Uncharacterized protein</fullName>
    </submittedName>
</protein>
<evidence type="ECO:0000313" key="1">
    <source>
        <dbReference type="EMBL" id="GMH28236.1"/>
    </source>
</evidence>
<accession>A0AAD3TG37</accession>
<dbReference type="Proteomes" id="UP001279734">
    <property type="component" value="Unassembled WGS sequence"/>
</dbReference>
<evidence type="ECO:0000313" key="2">
    <source>
        <dbReference type="Proteomes" id="UP001279734"/>
    </source>
</evidence>
<dbReference type="EMBL" id="BSYO01000034">
    <property type="protein sequence ID" value="GMH28236.1"/>
    <property type="molecule type" value="Genomic_DNA"/>
</dbReference>
<name>A0AAD3TG37_NEPGR</name>
<comment type="caution">
    <text evidence="1">The sequence shown here is derived from an EMBL/GenBank/DDBJ whole genome shotgun (WGS) entry which is preliminary data.</text>
</comment>